<name>A0AB39BS14_9BACI</name>
<evidence type="ECO:0000256" key="1">
    <source>
        <dbReference type="SAM" id="Phobius"/>
    </source>
</evidence>
<feature type="transmembrane region" description="Helical" evidence="1">
    <location>
        <begin position="47"/>
        <end position="68"/>
    </location>
</feature>
<reference evidence="2" key="1">
    <citation type="submission" date="2024-07" db="EMBL/GenBank/DDBJ databases">
        <title>Identification and characteristics of an arsenic-resistant bacterial isolate, which belongs to a novel species.</title>
        <authorList>
            <person name="Juszczyk A."/>
            <person name="Kowalczyk A."/>
            <person name="Was K."/>
            <person name="Kosowicz W."/>
            <person name="Budzyn A."/>
            <person name="Latowski D."/>
        </authorList>
    </citation>
    <scope>NUCLEOTIDE SEQUENCE</scope>
    <source>
        <strain evidence="2">As8PL</strain>
    </source>
</reference>
<evidence type="ECO:0000313" key="2">
    <source>
        <dbReference type="EMBL" id="XDI36166.1"/>
    </source>
</evidence>
<sequence>MKEREEVKRCIDEQLEHIQFTKQKEVLKRTHPKTAREKWVAWMNQEMTVPVVPVTSVAALLLVINMMVGDSPTQTNQLVEVGGNVYYKHVVEGRGLEGES</sequence>
<gene>
    <name evidence="2" type="ORF">AB3N04_15870</name>
</gene>
<dbReference type="AlphaFoldDB" id="A0AB39BS14"/>
<protein>
    <recommendedName>
        <fullName evidence="3">DUF4342 domain-containing protein</fullName>
    </recommendedName>
</protein>
<accession>A0AB39BS14</accession>
<evidence type="ECO:0008006" key="3">
    <source>
        <dbReference type="Google" id="ProtNLM"/>
    </source>
</evidence>
<keyword evidence="1" id="KW-0472">Membrane</keyword>
<organism evidence="2">
    <name type="scientific">Alkalihalophilus sp. As8PL</name>
    <dbReference type="NCBI Taxonomy" id="3237103"/>
    <lineage>
        <taxon>Bacteria</taxon>
        <taxon>Bacillati</taxon>
        <taxon>Bacillota</taxon>
        <taxon>Bacilli</taxon>
        <taxon>Bacillales</taxon>
        <taxon>Bacillaceae</taxon>
        <taxon>Alkalihalophilus</taxon>
    </lineage>
</organism>
<keyword evidence="1" id="KW-1133">Transmembrane helix</keyword>
<dbReference type="EMBL" id="CP162551">
    <property type="protein sequence ID" value="XDI36166.1"/>
    <property type="molecule type" value="Genomic_DNA"/>
</dbReference>
<proteinExistence type="predicted"/>
<dbReference type="RefSeq" id="WP_368503640.1">
    <property type="nucleotide sequence ID" value="NZ_CP162551.1"/>
</dbReference>
<keyword evidence="1" id="KW-0812">Transmembrane</keyword>